<dbReference type="InterPro" id="IPR013342">
    <property type="entry name" value="Mandelate_racemase_C"/>
</dbReference>
<protein>
    <recommendedName>
        <fullName evidence="3">Mandelate racemase/muconate lactonizing enzyme C-terminal domain-containing protein</fullName>
    </recommendedName>
</protein>
<dbReference type="InterPro" id="IPR029017">
    <property type="entry name" value="Enolase-like_N"/>
</dbReference>
<dbReference type="SFLD" id="SFLDG00180">
    <property type="entry name" value="muconate_cycloisomerase"/>
    <property type="match status" value="1"/>
</dbReference>
<dbReference type="PANTHER" id="PTHR48080">
    <property type="entry name" value="D-GALACTONATE DEHYDRATASE-RELATED"/>
    <property type="match status" value="1"/>
</dbReference>
<dbReference type="InterPro" id="IPR013341">
    <property type="entry name" value="Mandelate_racemase_N_dom"/>
</dbReference>
<dbReference type="SFLD" id="SFLDS00001">
    <property type="entry name" value="Enolase"/>
    <property type="match status" value="1"/>
</dbReference>
<proteinExistence type="inferred from homology"/>
<dbReference type="KEGG" id="ptaw:DW352_15230"/>
<feature type="domain" description="Mandelate racemase/muconate lactonizing enzyme C-terminal" evidence="3">
    <location>
        <begin position="146"/>
        <end position="243"/>
    </location>
</feature>
<dbReference type="Proteomes" id="UP000254889">
    <property type="component" value="Chromosome"/>
</dbReference>
<dbReference type="PANTHER" id="PTHR48080:SF3">
    <property type="entry name" value="ENOLASE SUPERFAMILY MEMBER DDB_G0284701"/>
    <property type="match status" value="1"/>
</dbReference>
<evidence type="ECO:0000256" key="2">
    <source>
        <dbReference type="ARBA" id="ARBA00022723"/>
    </source>
</evidence>
<dbReference type="SUPFAM" id="SSF51604">
    <property type="entry name" value="Enolase C-terminal domain-like"/>
    <property type="match status" value="1"/>
</dbReference>
<dbReference type="AlphaFoldDB" id="A0A345ZXV7"/>
<dbReference type="EMBL" id="CP031417">
    <property type="protein sequence ID" value="AXK81754.1"/>
    <property type="molecule type" value="Genomic_DNA"/>
</dbReference>
<gene>
    <name evidence="4" type="ORF">DW352_15230</name>
</gene>
<reference evidence="4 5" key="1">
    <citation type="submission" date="2018-07" db="EMBL/GenBank/DDBJ databases">
        <authorList>
            <person name="Quirk P.G."/>
            <person name="Krulwich T.A."/>
        </authorList>
    </citation>
    <scope>NUCLEOTIDE SEQUENCE [LARGE SCALE GENOMIC DNA]</scope>
    <source>
        <strain evidence="4 5">CC-BB4</strain>
    </source>
</reference>
<evidence type="ECO:0000313" key="5">
    <source>
        <dbReference type="Proteomes" id="UP000254889"/>
    </source>
</evidence>
<dbReference type="Pfam" id="PF02746">
    <property type="entry name" value="MR_MLE_N"/>
    <property type="match status" value="1"/>
</dbReference>
<evidence type="ECO:0000259" key="3">
    <source>
        <dbReference type="SMART" id="SM00922"/>
    </source>
</evidence>
<dbReference type="InterPro" id="IPR036849">
    <property type="entry name" value="Enolase-like_C_sf"/>
</dbReference>
<dbReference type="SUPFAM" id="SSF54826">
    <property type="entry name" value="Enolase N-terminal domain-like"/>
    <property type="match status" value="1"/>
</dbReference>
<accession>A0A345ZXV7</accession>
<dbReference type="RefSeq" id="WP_115692133.1">
    <property type="nucleotide sequence ID" value="NZ_CP031417.1"/>
</dbReference>
<comment type="similarity">
    <text evidence="1">Belongs to the mandelate racemase/muconate lactonizing enzyme family.</text>
</comment>
<dbReference type="SMART" id="SM00922">
    <property type="entry name" value="MR_MLE"/>
    <property type="match status" value="1"/>
</dbReference>
<keyword evidence="5" id="KW-1185">Reference proteome</keyword>
<dbReference type="GO" id="GO:0046872">
    <property type="term" value="F:metal ion binding"/>
    <property type="evidence" value="ECO:0007669"/>
    <property type="project" value="UniProtKB-KW"/>
</dbReference>
<dbReference type="GO" id="GO:0003824">
    <property type="term" value="F:catalytic activity"/>
    <property type="evidence" value="ECO:0007669"/>
    <property type="project" value="UniProtKB-ARBA"/>
</dbReference>
<dbReference type="Pfam" id="PF13378">
    <property type="entry name" value="MR_MLE_C"/>
    <property type="match status" value="1"/>
</dbReference>
<keyword evidence="2" id="KW-0479">Metal-binding</keyword>
<dbReference type="InterPro" id="IPR029065">
    <property type="entry name" value="Enolase_C-like"/>
</dbReference>
<dbReference type="OrthoDB" id="9775913at2"/>
<dbReference type="Gene3D" id="3.20.20.120">
    <property type="entry name" value="Enolase-like C-terminal domain"/>
    <property type="match status" value="1"/>
</dbReference>
<organism evidence="4 5">
    <name type="scientific">Pseudolabrys taiwanensis</name>
    <dbReference type="NCBI Taxonomy" id="331696"/>
    <lineage>
        <taxon>Bacteria</taxon>
        <taxon>Pseudomonadati</taxon>
        <taxon>Pseudomonadota</taxon>
        <taxon>Alphaproteobacteria</taxon>
        <taxon>Hyphomicrobiales</taxon>
        <taxon>Xanthobacteraceae</taxon>
        <taxon>Pseudolabrys</taxon>
    </lineage>
</organism>
<dbReference type="InterPro" id="IPR034593">
    <property type="entry name" value="DgoD-like"/>
</dbReference>
<evidence type="ECO:0000313" key="4">
    <source>
        <dbReference type="EMBL" id="AXK81754.1"/>
    </source>
</evidence>
<name>A0A345ZXV7_9HYPH</name>
<dbReference type="Gene3D" id="3.30.390.10">
    <property type="entry name" value="Enolase-like, N-terminal domain"/>
    <property type="match status" value="1"/>
</dbReference>
<evidence type="ECO:0000256" key="1">
    <source>
        <dbReference type="ARBA" id="ARBA00008031"/>
    </source>
</evidence>
<sequence length="380" mass="41502">MGRIVSVDIARVDYPLVGQFKFFRTGVRPTVFVRLTDENGVEGWGQSVPVETWTYETVESVETTLRHYLASAVIGGDPSDIEDIHARMERAIRPSFSVGQPVCKAAIDLACYDLWGRQAGRPVSDLLGGGKRHAITLSWTINAPTLDGAAQQIEEGRALGYSSFNIKVGYPQKPAYDIDLVRMVTTAAPDGFHWCDANTSYDLDTALTMAPKFADFGLRALESPLPPNRLRDYRTLRRQHALPILMDEGIISPVETAEFIALEMFDGIAMKVARCGGLWNATRIASLLRDNNLLLFASGLTDPELSMAASAHFFNHAGLELPAALNGPQYIAERGTSDPNFRPRGDTLRVPTKPGLGIAIADDIRVKMKPAARAPAPLPA</sequence>